<feature type="active site" description="Proton donor; for dehydratase activity" evidence="8">
    <location>
        <position position="1163"/>
    </location>
</feature>
<dbReference type="SUPFAM" id="SSF51735">
    <property type="entry name" value="NAD(P)-binding Rossmann-fold domains"/>
    <property type="match status" value="2"/>
</dbReference>
<dbReference type="InterPro" id="IPR049900">
    <property type="entry name" value="PKS_mFAS_DH"/>
</dbReference>
<accession>A0AAV9HU36</accession>
<dbReference type="InterPro" id="IPR023213">
    <property type="entry name" value="CAT-like_dom_sf"/>
</dbReference>
<dbReference type="CDD" id="cd02440">
    <property type="entry name" value="AdoMet_MTases"/>
    <property type="match status" value="1"/>
</dbReference>
<reference evidence="13" key="2">
    <citation type="submission" date="2023-06" db="EMBL/GenBank/DDBJ databases">
        <authorList>
            <consortium name="Lawrence Berkeley National Laboratory"/>
            <person name="Mondo S.J."/>
            <person name="Hensen N."/>
            <person name="Bonometti L."/>
            <person name="Westerberg I."/>
            <person name="Brannstrom I.O."/>
            <person name="Guillou S."/>
            <person name="Cros-Aarteil S."/>
            <person name="Calhoun S."/>
            <person name="Haridas S."/>
            <person name="Kuo A."/>
            <person name="Pangilinan J."/>
            <person name="Riley R."/>
            <person name="Labutti K."/>
            <person name="Andreopoulos B."/>
            <person name="Lipzen A."/>
            <person name="Chen C."/>
            <person name="Yanf M."/>
            <person name="Daum C."/>
            <person name="Ng V."/>
            <person name="Clum A."/>
            <person name="Steindorff A."/>
            <person name="Ohm R."/>
            <person name="Martin F."/>
            <person name="Silar P."/>
            <person name="Natvig D."/>
            <person name="Lalanne C."/>
            <person name="Gautier V."/>
            <person name="Ament-Velasquez S.L."/>
            <person name="Kruys A."/>
            <person name="Hutchinson M.I."/>
            <person name="Powell A.J."/>
            <person name="Barry K."/>
            <person name="Miller A.N."/>
            <person name="Grigoriev I.V."/>
            <person name="Debuchy R."/>
            <person name="Gladieux P."/>
            <person name="Thoren M.H."/>
            <person name="Johannesson H."/>
        </authorList>
    </citation>
    <scope>NUCLEOTIDE SEQUENCE</scope>
    <source>
        <strain evidence="13">PSN324</strain>
    </source>
</reference>
<dbReference type="Gene3D" id="3.40.50.150">
    <property type="entry name" value="Vaccinia Virus protein VP39"/>
    <property type="match status" value="1"/>
</dbReference>
<keyword evidence="6" id="KW-0560">Oxidoreductase</keyword>
<dbReference type="InterPro" id="IPR020806">
    <property type="entry name" value="PKS_PP-bd"/>
</dbReference>
<dbReference type="PANTHER" id="PTHR43775:SF20">
    <property type="entry name" value="HYBRID PKS-NRPS SYNTHETASE APDA"/>
    <property type="match status" value="1"/>
</dbReference>
<organism evidence="13 14">
    <name type="scientific">Cladorrhinum samala</name>
    <dbReference type="NCBI Taxonomy" id="585594"/>
    <lineage>
        <taxon>Eukaryota</taxon>
        <taxon>Fungi</taxon>
        <taxon>Dikarya</taxon>
        <taxon>Ascomycota</taxon>
        <taxon>Pezizomycotina</taxon>
        <taxon>Sordariomycetes</taxon>
        <taxon>Sordariomycetidae</taxon>
        <taxon>Sordariales</taxon>
        <taxon>Podosporaceae</taxon>
        <taxon>Cladorrhinum</taxon>
    </lineage>
</organism>
<keyword evidence="7" id="KW-0511">Multifunctional enzyme</keyword>
<dbReference type="InterPro" id="IPR020807">
    <property type="entry name" value="PKS_DH"/>
</dbReference>
<dbReference type="InterPro" id="IPR049552">
    <property type="entry name" value="PKS_DH_N"/>
</dbReference>
<gene>
    <name evidence="13" type="ORF">QBC42DRAFT_295765</name>
</gene>
<evidence type="ECO:0000259" key="10">
    <source>
        <dbReference type="PROSITE" id="PS50075"/>
    </source>
</evidence>
<dbReference type="SMART" id="SM00822">
    <property type="entry name" value="PKS_KR"/>
    <property type="match status" value="1"/>
</dbReference>
<keyword evidence="1" id="KW-0596">Phosphopantetheine</keyword>
<feature type="active site" description="Proton acceptor; for dehydratase activity" evidence="8">
    <location>
        <position position="984"/>
    </location>
</feature>
<evidence type="ECO:0000313" key="13">
    <source>
        <dbReference type="EMBL" id="KAK4463610.1"/>
    </source>
</evidence>
<dbReference type="CDD" id="cd00833">
    <property type="entry name" value="PKS"/>
    <property type="match status" value="1"/>
</dbReference>
<dbReference type="Gene3D" id="3.30.559.30">
    <property type="entry name" value="Nonribosomal peptide synthetase, condensation domain"/>
    <property type="match status" value="1"/>
</dbReference>
<dbReference type="Pfam" id="PF00550">
    <property type="entry name" value="PP-binding"/>
    <property type="match status" value="1"/>
</dbReference>
<dbReference type="Pfam" id="PF14765">
    <property type="entry name" value="PS-DH"/>
    <property type="match status" value="1"/>
</dbReference>
<dbReference type="SMART" id="SM00825">
    <property type="entry name" value="PKS_KS"/>
    <property type="match status" value="1"/>
</dbReference>
<evidence type="ECO:0000256" key="5">
    <source>
        <dbReference type="ARBA" id="ARBA00022737"/>
    </source>
</evidence>
<evidence type="ECO:0000256" key="7">
    <source>
        <dbReference type="ARBA" id="ARBA00023268"/>
    </source>
</evidence>
<dbReference type="GO" id="GO:0031177">
    <property type="term" value="F:phosphopantetheine binding"/>
    <property type="evidence" value="ECO:0007669"/>
    <property type="project" value="InterPro"/>
</dbReference>
<dbReference type="PROSITE" id="PS52019">
    <property type="entry name" value="PKS_MFAS_DH"/>
    <property type="match status" value="1"/>
</dbReference>
<evidence type="ECO:0000256" key="8">
    <source>
        <dbReference type="PROSITE-ProRule" id="PRU01363"/>
    </source>
</evidence>
<dbReference type="InterPro" id="IPR049551">
    <property type="entry name" value="PKS_DH_C"/>
</dbReference>
<dbReference type="PROSITE" id="PS52004">
    <property type="entry name" value="KS3_2"/>
    <property type="match status" value="1"/>
</dbReference>
<sequence>MPSSTSRLNEPIAVVGSGCRFPGGASSPSKLWDLLKNPRDLSRKVPKERFNVDAFYHPDGSHHGRTNARYAYFLEEDPYAFDPAFFNIPPSEAETVDPQQRLLLETVYEGLCAAGLKMEDLRGSPTAVYVGMMQRDFLDHQNYDLDALNTYAATGTAASILSNRVSYVFDWHGPSMTFDTACSSSLVAVHHAVEQLRTGLSKVAVAAGSNLILGPVPFISASKLNMFSPTGRSRMWDAAADGYARGEGVATVVLKTLSQAIADGDRIECVIRESGINQDGKTAGITMPNSLAQEALIREVYQRAGLDLTKPEDRCQYFEAHGTGTPAGDPQEARAIASAFFGDRHRDADEEDPLYVGSIKTIIGHTEGTAGIAGLIKASMCIQNSSLPPNMLFNELSPRVAPYYTDLKVVTEQQPWPALKFGQPKRVSVNSFGFGGTNAHIIVESYEPKPESKESPSTTTTITTTPTPLLAPIVLSAHSSSSLKSAMVDLKQFVQARPDLRLRDLAWTMLMKRSNLQVRHAISSQSVQELCDALERDAPLVEGKSSIATASEVRKKPEILGIFTGQGAQWPAMGKALCQIAHVRAIVSELDDSLQSLPAEYRPKWKLLDELLLEGEESKVNQAAYSQPLCCAVQIILTKLLQASGATFKVVLGHSSGEIACAFAAGFISASQAIRIAYLRGLTSQYASGPNGVEGAMMAAGTSFDDATELCALEAFAGRVVVAASNAPESVTLSGDRDAILEMQEVLNEESRFNRILKVDKAYHSHHMRPCSDPYITALKACGCDAPEMEATPSVTWISSVFEGHVMTPGDLKAEYWAENLLSPVLFSYAVEQAVVKHSPFDVCIEVGPHPTLKGPSLQTIENCAATTLPYTGCMDRKKTDTEAFSACLGYLWSHFGSPAVDIDRLLGELSPEEGRITELSRELPCYSWDHSRSYRKESRLLRQWLGGDRSHLLLGKQLAQSSPSSLQWQNFVRQRDIEWLSGHSLQGQTVFPGAGYVVMAMEAAISVASSSDKEIQLLEVLDLEINKAVTFHDDDGMVELSLSLSCDPSQTTDTYATYQFVINSCLARETRLSSSASGTVAVTYGPGSPDTLPARQEDPPHLNNVSIDRFYNMLSELGYGYTKEFRGVSILKRGDSKARGTLDFHRLEDNDRKLVMHPATLDVAFQSFIGAYTAPGDRRLRSLLVPTGIARIALNPWVADRISASSSQQVDFISTSAASVGNAVEGDIEVFDPESGATMIHIEGLSFKPFSAPSAADDHEMFSKWEWAPISADPLLDDSKYHATEQDKTDVEIIERITYWYIKSFIASLEPEDRERASFHFVKHIQWCEHQLAEAKAGRNVWYQPSWEEDAKPFIEQLIQENRSHPFVRLIQRVGEGALETLRENRNAFDLMDHDGLLTEFYGGTVSYGHSYSYYQMLLEQINHRHKNLDVLEVGAGTGGATRVFLNDDNLSFNSYTFTDISSAFFEQAGKEFERHGEKMIFQPLDIRRDPSEQDFKPNSYDLIIASNVLHATPRLEETLSNVRSLLKPNGRLVVIEVAHYEHTRIGFIFGLFPDWWAGHDEGRVLEPFISYDKWDVVLKKAGFSGIDSRTLDPDSRIFPNGVFMTHAVDDSVRRLDSPLSAPAMGEYPPLVFVGGSTPKTSSILDRIPDILAPLGREFSTCPSIRGIIDFDYQPGSSFVVLSEMDEHTFAGLDEEQLDALQTIFNTALHVLWVTEDAWCANPQQAMTIGLLRTLRMEYPDIHIQVLDVDKAEHLEPRFLIETLLRLEDGKDWQERGLLWTQEPELSLTGGKVIVPRLRPDVEKNNRLNSNRRPILADLDPSKDTLSFESDGREAFFKHHEERFVPLNATEGEDSSIKVQAQYSLAKALRIGQSGFHHVIQGKDAATGEVVVTLSQSNMSSLRVPSSRVVKIEGENNASPVLPKIVAELVASSMLSDVAPGSSILVFEPPTLCIRALSKRAEAAGIAISFASTRASPSSGIQWILLHEKETLRSLRHKLPQDINLLYDLSSDQSPASLSQRLARRIPAGCVVRRRDYLFQDITTQNKSAVGAEKAYQALVEAVDRAKEMPPSDDGVSVIKGSDIALLGNAALDIHTTLIDWESEQIIPSRIRSMETDPIFVSDKTYLLVGLAGDLGRSIARFMVERGARHVVLSSRSPKIDQRWIDDIAALGGNVMVLPMDASKEASVDQGLAKIRESMPPIAGVAFGPLVLQDVMFKNMDLPMLEMVLAPKVEGARLLSERLSDPAQPLDFFVMFSSFVMVSGNPGQAAYSAANAYTHALAQNRRARGMAGSTIDIGAVFGVGFIARAGREHEYDVVKFIFDEVNEWELHALFAEAVVAGRNKQLADVEVITGMPYMDPANHDRIPYFDDPRFAAFKLSDRSATGNNAADAVGSVKDQLLKADSMGQVRSIITDGLCVRIRGALQLTAADELSLTTPLIDQGIDSLSAVTVASWFSKNLSIDIPLLEILGGASVNDLIDSAVGRLPPEAIPLCSGGSLDQEDAVQVPQVVESSAASDGSSSSSAEHNYDLTPPSALESGGEEEVTEREAPLSLTQEYAWKQLQLPLAPETFNSTIGIYMQGPLNLDRFSWAVKQALQRHDAFRTAFVNDPAGTGGPIQFIMESPRVSFETIQVADKAAADQGFKDLEGYHYDLEKGDTRKFVLYQWSPTDHLLIMAYHRLVGDGWTTEHLFVEIGQLYSGVKLGPAPSYADFSIRQRKQLESGALAKDLSYWADLFKQPPARLPVLNVPEAKADSTPTTWAEHEVSARLNRMVGVRIKDRSRKHKATPMHYYLASFQILLARLTGSADVVIGIADNNRSTLADQATMGYFANLLPVRLPYDPDKLFQEALSEAKEQMRGALLHGAVPYGALLDRLGLPPPSPQDARSHAPLFQAVFDYKQGQAESGNIGDAKIVDSRTPRAASPYDITLEMSDDPTKAPLITVKLQKEKYGPRDAEVVMDAYLSILSIFSRNPALRVEDGRLNQGAKAGDMMLGE</sequence>
<dbReference type="Gene3D" id="3.10.129.110">
    <property type="entry name" value="Polyketide synthase dehydratase"/>
    <property type="match status" value="1"/>
</dbReference>
<name>A0AAV9HU36_9PEZI</name>
<comment type="caution">
    <text evidence="13">The sequence shown here is derived from an EMBL/GenBank/DDBJ whole genome shotgun (WGS) entry which is preliminary data.</text>
</comment>
<dbReference type="InterPro" id="IPR013968">
    <property type="entry name" value="PKS_KR"/>
</dbReference>
<dbReference type="Pfam" id="PF16197">
    <property type="entry name" value="KAsynt_C_assoc"/>
    <property type="match status" value="1"/>
</dbReference>
<dbReference type="InterPro" id="IPR050091">
    <property type="entry name" value="PKS_NRPS_Biosynth_Enz"/>
</dbReference>
<dbReference type="Gene3D" id="3.30.559.10">
    <property type="entry name" value="Chloramphenicol acetyltransferase-like domain"/>
    <property type="match status" value="1"/>
</dbReference>
<dbReference type="Gene3D" id="3.40.47.10">
    <property type="match status" value="1"/>
</dbReference>
<feature type="region of interest" description="C-terminal hotdog fold" evidence="8">
    <location>
        <begin position="1103"/>
        <end position="1257"/>
    </location>
</feature>
<reference evidence="13" key="1">
    <citation type="journal article" date="2023" name="Mol. Phylogenet. Evol.">
        <title>Genome-scale phylogeny and comparative genomics of the fungal order Sordariales.</title>
        <authorList>
            <person name="Hensen N."/>
            <person name="Bonometti L."/>
            <person name="Westerberg I."/>
            <person name="Brannstrom I.O."/>
            <person name="Guillou S."/>
            <person name="Cros-Aarteil S."/>
            <person name="Calhoun S."/>
            <person name="Haridas S."/>
            <person name="Kuo A."/>
            <person name="Mondo S."/>
            <person name="Pangilinan J."/>
            <person name="Riley R."/>
            <person name="LaButti K."/>
            <person name="Andreopoulos B."/>
            <person name="Lipzen A."/>
            <person name="Chen C."/>
            <person name="Yan M."/>
            <person name="Daum C."/>
            <person name="Ng V."/>
            <person name="Clum A."/>
            <person name="Steindorff A."/>
            <person name="Ohm R.A."/>
            <person name="Martin F."/>
            <person name="Silar P."/>
            <person name="Natvig D.O."/>
            <person name="Lalanne C."/>
            <person name="Gautier V."/>
            <person name="Ament-Velasquez S.L."/>
            <person name="Kruys A."/>
            <person name="Hutchinson M.I."/>
            <person name="Powell A.J."/>
            <person name="Barry K."/>
            <person name="Miller A.N."/>
            <person name="Grigoriev I.V."/>
            <person name="Debuchy R."/>
            <person name="Gladieux P."/>
            <person name="Hiltunen Thoren M."/>
            <person name="Johannesson H."/>
        </authorList>
    </citation>
    <scope>NUCLEOTIDE SEQUENCE</scope>
    <source>
        <strain evidence="13">PSN324</strain>
    </source>
</reference>
<keyword evidence="14" id="KW-1185">Reference proteome</keyword>
<keyword evidence="2" id="KW-0597">Phosphoprotein</keyword>
<dbReference type="Gene3D" id="3.40.366.10">
    <property type="entry name" value="Malonyl-Coenzyme A Acyl Carrier Protein, domain 2"/>
    <property type="match status" value="1"/>
</dbReference>
<evidence type="ECO:0000256" key="9">
    <source>
        <dbReference type="SAM" id="MobiDB-lite"/>
    </source>
</evidence>
<dbReference type="InterPro" id="IPR001242">
    <property type="entry name" value="Condensation_dom"/>
</dbReference>
<dbReference type="GO" id="GO:0006633">
    <property type="term" value="P:fatty acid biosynthetic process"/>
    <property type="evidence" value="ECO:0007669"/>
    <property type="project" value="InterPro"/>
</dbReference>
<dbReference type="PANTHER" id="PTHR43775">
    <property type="entry name" value="FATTY ACID SYNTHASE"/>
    <property type="match status" value="1"/>
</dbReference>
<evidence type="ECO:0000256" key="2">
    <source>
        <dbReference type="ARBA" id="ARBA00022553"/>
    </source>
</evidence>
<dbReference type="SUPFAM" id="SSF53901">
    <property type="entry name" value="Thiolase-like"/>
    <property type="match status" value="1"/>
</dbReference>
<dbReference type="Gene3D" id="1.10.1200.10">
    <property type="entry name" value="ACP-like"/>
    <property type="match status" value="1"/>
</dbReference>
<dbReference type="InterPro" id="IPR020841">
    <property type="entry name" value="PKS_Beta-ketoAc_synthase_dom"/>
</dbReference>
<feature type="domain" description="PKS/mFAS DH" evidence="12">
    <location>
        <begin position="952"/>
        <end position="1257"/>
    </location>
</feature>
<dbReference type="CDD" id="cd19532">
    <property type="entry name" value="C_PKS-NRPS"/>
    <property type="match status" value="1"/>
</dbReference>
<dbReference type="PROSITE" id="PS00606">
    <property type="entry name" value="KS3_1"/>
    <property type="match status" value="1"/>
</dbReference>
<dbReference type="InterPro" id="IPR014030">
    <property type="entry name" value="Ketoacyl_synth_N"/>
</dbReference>
<dbReference type="SUPFAM" id="SSF53335">
    <property type="entry name" value="S-adenosyl-L-methionine-dependent methyltransferases"/>
    <property type="match status" value="1"/>
</dbReference>
<dbReference type="GO" id="GO:0004315">
    <property type="term" value="F:3-oxoacyl-[acyl-carrier-protein] synthase activity"/>
    <property type="evidence" value="ECO:0007669"/>
    <property type="project" value="InterPro"/>
</dbReference>
<dbReference type="Pfam" id="PF08659">
    <property type="entry name" value="KR"/>
    <property type="match status" value="1"/>
</dbReference>
<dbReference type="Pfam" id="PF00668">
    <property type="entry name" value="Condensation"/>
    <property type="match status" value="1"/>
</dbReference>
<keyword evidence="5" id="KW-0677">Repeat</keyword>
<feature type="region of interest" description="N-terminal hotdog fold" evidence="8">
    <location>
        <begin position="952"/>
        <end position="1088"/>
    </location>
</feature>
<dbReference type="GO" id="GO:0009403">
    <property type="term" value="P:toxin biosynthetic process"/>
    <property type="evidence" value="ECO:0007669"/>
    <property type="project" value="UniProtKB-ARBA"/>
</dbReference>
<dbReference type="Proteomes" id="UP001321749">
    <property type="component" value="Unassembled WGS sequence"/>
</dbReference>
<dbReference type="Pfam" id="PF00109">
    <property type="entry name" value="ketoacyl-synt"/>
    <property type="match status" value="1"/>
</dbReference>
<dbReference type="SMART" id="SM00823">
    <property type="entry name" value="PKS_PP"/>
    <property type="match status" value="1"/>
</dbReference>
<dbReference type="GO" id="GO:0016491">
    <property type="term" value="F:oxidoreductase activity"/>
    <property type="evidence" value="ECO:0007669"/>
    <property type="project" value="UniProtKB-KW"/>
</dbReference>
<dbReference type="SMART" id="SM00826">
    <property type="entry name" value="PKS_DH"/>
    <property type="match status" value="1"/>
</dbReference>
<dbReference type="InterPro" id="IPR032821">
    <property type="entry name" value="PKS_assoc"/>
</dbReference>
<dbReference type="SMART" id="SM00827">
    <property type="entry name" value="PKS_AT"/>
    <property type="match status" value="1"/>
</dbReference>
<evidence type="ECO:0000256" key="1">
    <source>
        <dbReference type="ARBA" id="ARBA00022450"/>
    </source>
</evidence>
<dbReference type="GO" id="GO:0008168">
    <property type="term" value="F:methyltransferase activity"/>
    <property type="evidence" value="ECO:0007669"/>
    <property type="project" value="UniProtKB-KW"/>
</dbReference>
<dbReference type="InterPro" id="IPR014031">
    <property type="entry name" value="Ketoacyl_synth_C"/>
</dbReference>
<dbReference type="SUPFAM" id="SSF55048">
    <property type="entry name" value="Probable ACP-binding domain of malonyl-CoA ACP transacylase"/>
    <property type="match status" value="1"/>
</dbReference>
<dbReference type="InterPro" id="IPR009081">
    <property type="entry name" value="PP-bd_ACP"/>
</dbReference>
<dbReference type="InterPro" id="IPR036291">
    <property type="entry name" value="NAD(P)-bd_dom_sf"/>
</dbReference>
<dbReference type="GO" id="GO:0004312">
    <property type="term" value="F:fatty acid synthase activity"/>
    <property type="evidence" value="ECO:0007669"/>
    <property type="project" value="TreeGrafter"/>
</dbReference>
<feature type="domain" description="Ketosynthase family 3 (KS3)" evidence="11">
    <location>
        <begin position="9"/>
        <end position="445"/>
    </location>
</feature>
<dbReference type="PROSITE" id="PS50075">
    <property type="entry name" value="CARRIER"/>
    <property type="match status" value="1"/>
</dbReference>
<dbReference type="SUPFAM" id="SSF52777">
    <property type="entry name" value="CoA-dependent acyltransferases"/>
    <property type="match status" value="2"/>
</dbReference>
<evidence type="ECO:0000259" key="12">
    <source>
        <dbReference type="PROSITE" id="PS52019"/>
    </source>
</evidence>
<feature type="domain" description="Carrier" evidence="10">
    <location>
        <begin position="2412"/>
        <end position="2487"/>
    </location>
</feature>
<dbReference type="Pfam" id="PF21089">
    <property type="entry name" value="PKS_DH_N"/>
    <property type="match status" value="1"/>
</dbReference>
<evidence type="ECO:0000259" key="11">
    <source>
        <dbReference type="PROSITE" id="PS52004"/>
    </source>
</evidence>
<protein>
    <recommendedName>
        <fullName evidence="15">Polyketide synthase</fullName>
    </recommendedName>
</protein>
<dbReference type="InterPro" id="IPR029063">
    <property type="entry name" value="SAM-dependent_MTases_sf"/>
</dbReference>
<dbReference type="InterPro" id="IPR016039">
    <property type="entry name" value="Thiolase-like"/>
</dbReference>
<dbReference type="SUPFAM" id="SSF47336">
    <property type="entry name" value="ACP-like"/>
    <property type="match status" value="1"/>
</dbReference>
<dbReference type="InterPro" id="IPR036736">
    <property type="entry name" value="ACP-like_sf"/>
</dbReference>
<dbReference type="InterPro" id="IPR042104">
    <property type="entry name" value="PKS_dehydratase_sf"/>
</dbReference>
<dbReference type="InterPro" id="IPR014043">
    <property type="entry name" value="Acyl_transferase_dom"/>
</dbReference>
<evidence type="ECO:0000256" key="3">
    <source>
        <dbReference type="ARBA" id="ARBA00022603"/>
    </source>
</evidence>
<evidence type="ECO:0000313" key="14">
    <source>
        <dbReference type="Proteomes" id="UP001321749"/>
    </source>
</evidence>
<dbReference type="Pfam" id="PF00698">
    <property type="entry name" value="Acyl_transf_1"/>
    <property type="match status" value="1"/>
</dbReference>
<keyword evidence="4" id="KW-0808">Transferase</keyword>
<keyword evidence="3" id="KW-0489">Methyltransferase</keyword>
<dbReference type="InterPro" id="IPR018201">
    <property type="entry name" value="Ketoacyl_synth_AS"/>
</dbReference>
<dbReference type="InterPro" id="IPR016035">
    <property type="entry name" value="Acyl_Trfase/lysoPLipase"/>
</dbReference>
<dbReference type="InterPro" id="IPR016036">
    <property type="entry name" value="Malonyl_transacylase_ACP-bd"/>
</dbReference>
<dbReference type="EMBL" id="MU864957">
    <property type="protein sequence ID" value="KAK4463610.1"/>
    <property type="molecule type" value="Genomic_DNA"/>
</dbReference>
<dbReference type="InterPro" id="IPR057326">
    <property type="entry name" value="KR_dom"/>
</dbReference>
<proteinExistence type="predicted"/>
<dbReference type="GO" id="GO:0032259">
    <property type="term" value="P:methylation"/>
    <property type="evidence" value="ECO:0007669"/>
    <property type="project" value="UniProtKB-KW"/>
</dbReference>
<dbReference type="Gene3D" id="3.40.50.720">
    <property type="entry name" value="NAD(P)-binding Rossmann-like Domain"/>
    <property type="match status" value="2"/>
</dbReference>
<dbReference type="Pfam" id="PF02801">
    <property type="entry name" value="Ketoacyl-synt_C"/>
    <property type="match status" value="1"/>
</dbReference>
<feature type="compositionally biased region" description="Low complexity" evidence="9">
    <location>
        <begin position="2514"/>
        <end position="2526"/>
    </location>
</feature>
<dbReference type="SUPFAM" id="SSF52151">
    <property type="entry name" value="FabD/lysophospholipase-like"/>
    <property type="match status" value="1"/>
</dbReference>
<evidence type="ECO:0000256" key="4">
    <source>
        <dbReference type="ARBA" id="ARBA00022679"/>
    </source>
</evidence>
<dbReference type="InterPro" id="IPR013217">
    <property type="entry name" value="Methyltransf_12"/>
</dbReference>
<feature type="region of interest" description="Disordered" evidence="9">
    <location>
        <begin position="2510"/>
        <end position="2552"/>
    </location>
</feature>
<dbReference type="Pfam" id="PF08242">
    <property type="entry name" value="Methyltransf_12"/>
    <property type="match status" value="1"/>
</dbReference>
<dbReference type="InterPro" id="IPR001227">
    <property type="entry name" value="Ac_transferase_dom_sf"/>
</dbReference>
<dbReference type="FunFam" id="3.40.47.10:FF:000019">
    <property type="entry name" value="Polyketide synthase type I"/>
    <property type="match status" value="1"/>
</dbReference>
<evidence type="ECO:0008006" key="15">
    <source>
        <dbReference type="Google" id="ProtNLM"/>
    </source>
</evidence>
<evidence type="ECO:0000256" key="6">
    <source>
        <dbReference type="ARBA" id="ARBA00023002"/>
    </source>
</evidence>